<evidence type="ECO:0000259" key="2">
    <source>
        <dbReference type="Pfam" id="PF02397"/>
    </source>
</evidence>
<dbReference type="EC" id="2.7.8.31" evidence="3"/>
<comment type="similarity">
    <text evidence="1">Belongs to the bacterial sugar transferase family.</text>
</comment>
<evidence type="ECO:0000313" key="4">
    <source>
        <dbReference type="Proteomes" id="UP000494363"/>
    </source>
</evidence>
<name>A0A6J5F8Y3_9BURK</name>
<dbReference type="PANTHER" id="PTHR30576:SF21">
    <property type="entry name" value="UDP-GLUCOSE:UNDECAPRENYL-PHOSPHATE GLUCOSE-1-PHOSPHATE TRANSFERASE"/>
    <property type="match status" value="1"/>
</dbReference>
<protein>
    <submittedName>
        <fullName evidence="3">UDP-glucose:undecaprenyl-phosphate glucose-1-phosphate transferase</fullName>
        <ecNumber evidence="3">2.7.8.31</ecNumber>
    </submittedName>
</protein>
<reference evidence="3 4" key="1">
    <citation type="submission" date="2020-04" db="EMBL/GenBank/DDBJ databases">
        <authorList>
            <person name="De Canck E."/>
        </authorList>
    </citation>
    <scope>NUCLEOTIDE SEQUENCE [LARGE SCALE GENOMIC DNA]</scope>
    <source>
        <strain evidence="3 4">LMG 29542</strain>
    </source>
</reference>
<gene>
    <name evidence="3" type="primary">wcaJ_3</name>
    <name evidence="3" type="ORF">LMG29542_08215</name>
</gene>
<keyword evidence="4" id="KW-1185">Reference proteome</keyword>
<dbReference type="GO" id="GO:0009242">
    <property type="term" value="P:colanic acid biosynthetic process"/>
    <property type="evidence" value="ECO:0007669"/>
    <property type="project" value="TreeGrafter"/>
</dbReference>
<organism evidence="3 4">
    <name type="scientific">Paraburkholderia humisilvae</name>
    <dbReference type="NCBI Taxonomy" id="627669"/>
    <lineage>
        <taxon>Bacteria</taxon>
        <taxon>Pseudomonadati</taxon>
        <taxon>Pseudomonadota</taxon>
        <taxon>Betaproteobacteria</taxon>
        <taxon>Burkholderiales</taxon>
        <taxon>Burkholderiaceae</taxon>
        <taxon>Paraburkholderia</taxon>
    </lineage>
</organism>
<dbReference type="AlphaFoldDB" id="A0A6J5F8Y3"/>
<dbReference type="Proteomes" id="UP000494363">
    <property type="component" value="Unassembled WGS sequence"/>
</dbReference>
<dbReference type="PANTHER" id="PTHR30576">
    <property type="entry name" value="COLANIC BIOSYNTHESIS UDP-GLUCOSE LIPID CARRIER TRANSFERASE"/>
    <property type="match status" value="1"/>
</dbReference>
<accession>A0A6J5F8Y3</accession>
<evidence type="ECO:0000256" key="1">
    <source>
        <dbReference type="ARBA" id="ARBA00006464"/>
    </source>
</evidence>
<proteinExistence type="inferred from homology"/>
<feature type="domain" description="Bacterial sugar transferase" evidence="2">
    <location>
        <begin position="5"/>
        <end position="116"/>
    </location>
</feature>
<dbReference type="InterPro" id="IPR003362">
    <property type="entry name" value="Bact_transf"/>
</dbReference>
<dbReference type="EMBL" id="CADIKH010000181">
    <property type="protein sequence ID" value="CAB3774833.1"/>
    <property type="molecule type" value="Genomic_DNA"/>
</dbReference>
<dbReference type="Pfam" id="PF02397">
    <property type="entry name" value="Bac_transf"/>
    <property type="match status" value="1"/>
</dbReference>
<keyword evidence="3" id="KW-0808">Transferase</keyword>
<dbReference type="GO" id="GO:0089702">
    <property type="term" value="F:undecaprenyl-phosphate glucose phosphotransferase activity"/>
    <property type="evidence" value="ECO:0007669"/>
    <property type="project" value="UniProtKB-EC"/>
</dbReference>
<evidence type="ECO:0000313" key="3">
    <source>
        <dbReference type="EMBL" id="CAB3774833.1"/>
    </source>
</evidence>
<sequence length="124" mass="14488">MGNSIDPRITRVGAFLRRTSLDELPQFIIVLRGGMSVVGPRSHAIEHDELYGKLIDRYIHRYRIKPGITGWAKVNGYRGENDRIEKMQRRVEHDLYYLCNWSMVLDMRIVAATIIKGFIHRNAY</sequence>